<dbReference type="AlphaFoldDB" id="A0ABD1EBM8"/>
<evidence type="ECO:0000313" key="3">
    <source>
        <dbReference type="EMBL" id="KAL1490526.1"/>
    </source>
</evidence>
<evidence type="ECO:0000256" key="2">
    <source>
        <dbReference type="SAM" id="SignalP"/>
    </source>
</evidence>
<feature type="compositionally biased region" description="Basic residues" evidence="1">
    <location>
        <begin position="360"/>
        <end position="372"/>
    </location>
</feature>
<proteinExistence type="predicted"/>
<protein>
    <submittedName>
        <fullName evidence="3">Uncharacterized protein</fullName>
    </submittedName>
</protein>
<feature type="compositionally biased region" description="Basic residues" evidence="1">
    <location>
        <begin position="448"/>
        <end position="462"/>
    </location>
</feature>
<reference evidence="3 4" key="1">
    <citation type="submission" date="2024-05" db="EMBL/GenBank/DDBJ databases">
        <title>Genetic variation in Jamaican populations of the coffee berry borer (Hypothenemus hampei).</title>
        <authorList>
            <person name="Errbii M."/>
            <person name="Myrie A."/>
        </authorList>
    </citation>
    <scope>NUCLEOTIDE SEQUENCE [LARGE SCALE GENOMIC DNA]</scope>
    <source>
        <strain evidence="3">JA-Hopewell-2020-01-JO</strain>
        <tissue evidence="3">Whole body</tissue>
    </source>
</reference>
<feature type="signal peptide" evidence="2">
    <location>
        <begin position="1"/>
        <end position="20"/>
    </location>
</feature>
<accession>A0ABD1EBM8</accession>
<dbReference type="Pfam" id="PF16009">
    <property type="entry name" value="DUF4779"/>
    <property type="match status" value="1"/>
</dbReference>
<evidence type="ECO:0000256" key="1">
    <source>
        <dbReference type="SAM" id="MobiDB-lite"/>
    </source>
</evidence>
<feature type="region of interest" description="Disordered" evidence="1">
    <location>
        <begin position="251"/>
        <end position="372"/>
    </location>
</feature>
<gene>
    <name evidence="3" type="ORF">ABEB36_013204</name>
</gene>
<organism evidence="3 4">
    <name type="scientific">Hypothenemus hampei</name>
    <name type="common">Coffee berry borer</name>
    <dbReference type="NCBI Taxonomy" id="57062"/>
    <lineage>
        <taxon>Eukaryota</taxon>
        <taxon>Metazoa</taxon>
        <taxon>Ecdysozoa</taxon>
        <taxon>Arthropoda</taxon>
        <taxon>Hexapoda</taxon>
        <taxon>Insecta</taxon>
        <taxon>Pterygota</taxon>
        <taxon>Neoptera</taxon>
        <taxon>Endopterygota</taxon>
        <taxon>Coleoptera</taxon>
        <taxon>Polyphaga</taxon>
        <taxon>Cucujiformia</taxon>
        <taxon>Curculionidae</taxon>
        <taxon>Scolytinae</taxon>
        <taxon>Hypothenemus</taxon>
    </lineage>
</organism>
<comment type="caution">
    <text evidence="3">The sequence shown here is derived from an EMBL/GenBank/DDBJ whole genome shotgun (WGS) entry which is preliminary data.</text>
</comment>
<keyword evidence="2" id="KW-0732">Signal</keyword>
<sequence>MPQTLLFCAVFLIFYGILDGAKIAERPLVIFQPGEFFDPFTETINDAAESQHKAHIVPKPNLIVGPPVVPVQRQQHNRGTYRPRTIAQVSGNAKELKAQLWQPSSFLRDFDKVSKLATQHAAASQVRQRRPVNLIRKHHSQFPYAEGLTPVKSRQHSKLQESKPLIKHPVVLQEPKPSIRQSLKVLQEPKTLAYVNNPVQLLPQLPVALKQIYTPPIVATPQLIKPSAPLGDSAHIFEQAQKLLAQSSALYGQPITPPDSNLAGSDHSHHHHSETNHHKDKGQKQDSGYHKSFGDKKENDYKKSEHHSKGDHEKHEDHEHKAHNEEHGNNHHHHHDEGAHYKKHHEGKKSHNAAKFGEKKGHKRGHKTKGYHNKFHRDEYHREHKFYDDYHKEGFHEKHGSGHSQYKNKEGAFKKGNRGKSGASGQKHGKKGFSKKGHVDEAHEGYSKKHSHHKHHKHHKDYHGKGGGSRGKQYGYSSKE</sequence>
<feature type="compositionally biased region" description="Basic residues" evidence="1">
    <location>
        <begin position="341"/>
        <end position="352"/>
    </location>
</feature>
<evidence type="ECO:0000313" key="4">
    <source>
        <dbReference type="Proteomes" id="UP001566132"/>
    </source>
</evidence>
<feature type="region of interest" description="Disordered" evidence="1">
    <location>
        <begin position="394"/>
        <end position="480"/>
    </location>
</feature>
<name>A0ABD1EBM8_HYPHA</name>
<dbReference type="Proteomes" id="UP001566132">
    <property type="component" value="Unassembled WGS sequence"/>
</dbReference>
<feature type="chain" id="PRO_5044812327" evidence="2">
    <location>
        <begin position="21"/>
        <end position="480"/>
    </location>
</feature>
<feature type="compositionally biased region" description="Low complexity" evidence="1">
    <location>
        <begin position="471"/>
        <end position="480"/>
    </location>
</feature>
<feature type="compositionally biased region" description="Basic and acidic residues" evidence="1">
    <location>
        <begin position="273"/>
        <end position="340"/>
    </location>
</feature>
<dbReference type="InterPro" id="IPR031959">
    <property type="entry name" value="DUF4779"/>
</dbReference>
<feature type="compositionally biased region" description="Basic and acidic residues" evidence="1">
    <location>
        <begin position="437"/>
        <end position="447"/>
    </location>
</feature>
<dbReference type="EMBL" id="JBDJPC010000010">
    <property type="protein sequence ID" value="KAL1490526.1"/>
    <property type="molecule type" value="Genomic_DNA"/>
</dbReference>
<keyword evidence="4" id="KW-1185">Reference proteome</keyword>
<feature type="compositionally biased region" description="Basic residues" evidence="1">
    <location>
        <begin position="427"/>
        <end position="436"/>
    </location>
</feature>